<protein>
    <submittedName>
        <fullName evidence="1">Uncharacterized protein</fullName>
    </submittedName>
</protein>
<evidence type="ECO:0000313" key="1">
    <source>
        <dbReference type="EMBL" id="KKL15532.1"/>
    </source>
</evidence>
<reference evidence="1" key="1">
    <citation type="journal article" date="2015" name="Nature">
        <title>Complex archaea that bridge the gap between prokaryotes and eukaryotes.</title>
        <authorList>
            <person name="Spang A."/>
            <person name="Saw J.H."/>
            <person name="Jorgensen S.L."/>
            <person name="Zaremba-Niedzwiedzka K."/>
            <person name="Martijn J."/>
            <person name="Lind A.E."/>
            <person name="van Eijk R."/>
            <person name="Schleper C."/>
            <person name="Guy L."/>
            <person name="Ettema T.J."/>
        </authorList>
    </citation>
    <scope>NUCLEOTIDE SEQUENCE</scope>
</reference>
<dbReference type="EMBL" id="LAZR01040031">
    <property type="protein sequence ID" value="KKL15532.1"/>
    <property type="molecule type" value="Genomic_DNA"/>
</dbReference>
<comment type="caution">
    <text evidence="1">The sequence shown here is derived from an EMBL/GenBank/DDBJ whole genome shotgun (WGS) entry which is preliminary data.</text>
</comment>
<dbReference type="AlphaFoldDB" id="A0A0F9BNW5"/>
<proteinExistence type="predicted"/>
<gene>
    <name evidence="1" type="ORF">LCGC14_2504650</name>
</gene>
<organism evidence="1">
    <name type="scientific">marine sediment metagenome</name>
    <dbReference type="NCBI Taxonomy" id="412755"/>
    <lineage>
        <taxon>unclassified sequences</taxon>
        <taxon>metagenomes</taxon>
        <taxon>ecological metagenomes</taxon>
    </lineage>
</organism>
<name>A0A0F9BNW5_9ZZZZ</name>
<sequence length="158" mass="18029">MKIHLGSTVKVTKSNMDCSYWKKGDIFTVIRIEGNKIYGHKMGRLEDNWISRKWLVAKGGKVKKTKLPSLYISYNGDNEDYTLYSTLSSAVKGASNKEFDEDVVIADVCEDASNALKLNTETIYKVSIKPAKSIKTCSCGNSYVVKEKRRKRYKRRKK</sequence>
<accession>A0A0F9BNW5</accession>